<evidence type="ECO:0000256" key="7">
    <source>
        <dbReference type="ARBA" id="ARBA00022622"/>
    </source>
</evidence>
<evidence type="ECO:0000313" key="16">
    <source>
        <dbReference type="RefSeq" id="XP_015270812.1"/>
    </source>
</evidence>
<keyword evidence="12" id="KW-0325">Glycoprotein</keyword>
<reference evidence="16" key="1">
    <citation type="submission" date="2025-08" db="UniProtKB">
        <authorList>
            <consortium name="RefSeq"/>
        </authorList>
    </citation>
    <scope>IDENTIFICATION</scope>
</reference>
<dbReference type="Pfam" id="PF00100">
    <property type="entry name" value="Zona_pellucida"/>
    <property type="match status" value="1"/>
</dbReference>
<keyword evidence="6" id="KW-0399">Innate immunity</keyword>
<feature type="domain" description="ZP" evidence="14">
    <location>
        <begin position="228"/>
        <end position="484"/>
    </location>
</feature>
<dbReference type="InterPro" id="IPR055356">
    <property type="entry name" value="ZP-N"/>
</dbReference>
<protein>
    <submittedName>
        <fullName evidence="16">Uromodulin-like</fullName>
    </submittedName>
</protein>
<evidence type="ECO:0000256" key="13">
    <source>
        <dbReference type="ARBA" id="ARBA00023288"/>
    </source>
</evidence>
<dbReference type="Gene3D" id="2.60.40.4100">
    <property type="entry name" value="Zona pellucida, ZP-C domain"/>
    <property type="match status" value="1"/>
</dbReference>
<evidence type="ECO:0000313" key="15">
    <source>
        <dbReference type="Proteomes" id="UP000694871"/>
    </source>
</evidence>
<dbReference type="PANTHER" id="PTHR14002:SF40">
    <property type="entry name" value="UROMODULIN"/>
    <property type="match status" value="1"/>
</dbReference>
<proteinExistence type="predicted"/>
<organism evidence="15 16">
    <name type="scientific">Gekko japonicus</name>
    <name type="common">Schlegel's Japanese gecko</name>
    <dbReference type="NCBI Taxonomy" id="146911"/>
    <lineage>
        <taxon>Eukaryota</taxon>
        <taxon>Metazoa</taxon>
        <taxon>Chordata</taxon>
        <taxon>Craniata</taxon>
        <taxon>Vertebrata</taxon>
        <taxon>Euteleostomi</taxon>
        <taxon>Lepidosauria</taxon>
        <taxon>Squamata</taxon>
        <taxon>Bifurcata</taxon>
        <taxon>Gekkota</taxon>
        <taxon>Gekkonidae</taxon>
        <taxon>Gekkoninae</taxon>
        <taxon>Gekko</taxon>
    </lineage>
</organism>
<dbReference type="PROSITE" id="PS51034">
    <property type="entry name" value="ZP_2"/>
    <property type="match status" value="1"/>
</dbReference>
<name>A0ABM1KAS5_GEKJA</name>
<dbReference type="InterPro" id="IPR048290">
    <property type="entry name" value="ZP_chr"/>
</dbReference>
<dbReference type="PANTHER" id="PTHR14002">
    <property type="entry name" value="ENDOGLIN/TGF-BETA RECEPTOR TYPE III"/>
    <property type="match status" value="1"/>
</dbReference>
<evidence type="ECO:0000256" key="10">
    <source>
        <dbReference type="ARBA" id="ARBA00023136"/>
    </source>
</evidence>
<dbReference type="Pfam" id="PF23344">
    <property type="entry name" value="ZP-N"/>
    <property type="match status" value="1"/>
</dbReference>
<evidence type="ECO:0000259" key="14">
    <source>
        <dbReference type="PROSITE" id="PS51034"/>
    </source>
</evidence>
<dbReference type="RefSeq" id="XP_015270812.1">
    <property type="nucleotide sequence ID" value="XM_015415326.1"/>
</dbReference>
<dbReference type="Pfam" id="PF23283">
    <property type="entry name" value="D8C_UMOD"/>
    <property type="match status" value="1"/>
</dbReference>
<evidence type="ECO:0000256" key="6">
    <source>
        <dbReference type="ARBA" id="ARBA00022588"/>
    </source>
</evidence>
<evidence type="ECO:0000256" key="3">
    <source>
        <dbReference type="ARBA" id="ARBA00022475"/>
    </source>
</evidence>
<keyword evidence="3" id="KW-1003">Cell membrane</keyword>
<keyword evidence="4" id="KW-0964">Secreted</keyword>
<keyword evidence="8" id="KW-0732">Signal</keyword>
<evidence type="ECO:0000256" key="11">
    <source>
        <dbReference type="ARBA" id="ARBA00023157"/>
    </source>
</evidence>
<comment type="subcellular location">
    <subcellularLocation>
        <location evidence="1">Apical cell membrane</location>
        <topology evidence="1">Lipid-anchor</topology>
        <topology evidence="1">GPI-anchor</topology>
    </subcellularLocation>
    <subcellularLocation>
        <location evidence="2">Secreted</location>
    </subcellularLocation>
</comment>
<keyword evidence="5" id="KW-0245">EGF-like domain</keyword>
<dbReference type="InterPro" id="IPR057774">
    <property type="entry name" value="D8C_UMOD/GP2/OIT3-like"/>
</dbReference>
<dbReference type="Proteomes" id="UP000694871">
    <property type="component" value="Unplaced"/>
</dbReference>
<dbReference type="InterPro" id="IPR017977">
    <property type="entry name" value="ZP_dom_CS"/>
</dbReference>
<dbReference type="InterPro" id="IPR055355">
    <property type="entry name" value="ZP-C"/>
</dbReference>
<evidence type="ECO:0000256" key="1">
    <source>
        <dbReference type="ARBA" id="ARBA00004303"/>
    </source>
</evidence>
<evidence type="ECO:0000256" key="8">
    <source>
        <dbReference type="ARBA" id="ARBA00022729"/>
    </source>
</evidence>
<evidence type="ECO:0000256" key="9">
    <source>
        <dbReference type="ARBA" id="ARBA00022859"/>
    </source>
</evidence>
<evidence type="ECO:0000256" key="5">
    <source>
        <dbReference type="ARBA" id="ARBA00022536"/>
    </source>
</evidence>
<evidence type="ECO:0000256" key="2">
    <source>
        <dbReference type="ARBA" id="ARBA00004613"/>
    </source>
</evidence>
<gene>
    <name evidence="16" type="primary">LOC107113922</name>
</gene>
<keyword evidence="11" id="KW-1015">Disulfide bond</keyword>
<dbReference type="InterPro" id="IPR042235">
    <property type="entry name" value="ZP-C_dom"/>
</dbReference>
<dbReference type="Gene3D" id="2.60.40.3210">
    <property type="entry name" value="Zona pellucida, ZP-N domain"/>
    <property type="match status" value="1"/>
</dbReference>
<keyword evidence="15" id="KW-1185">Reference proteome</keyword>
<dbReference type="GeneID" id="107113922"/>
<dbReference type="PROSITE" id="PS00682">
    <property type="entry name" value="ZP_1"/>
    <property type="match status" value="1"/>
</dbReference>
<evidence type="ECO:0000256" key="12">
    <source>
        <dbReference type="ARBA" id="ARBA00023180"/>
    </source>
</evidence>
<accession>A0ABM1KAS5</accession>
<keyword evidence="13" id="KW-0449">Lipoprotein</keyword>
<dbReference type="PRINTS" id="PR00023">
    <property type="entry name" value="ZPELLUCIDA"/>
</dbReference>
<dbReference type="SMART" id="SM00241">
    <property type="entry name" value="ZP"/>
    <property type="match status" value="1"/>
</dbReference>
<keyword evidence="9" id="KW-0391">Immunity</keyword>
<keyword evidence="7" id="KW-0336">GPI-anchor</keyword>
<sequence length="549" mass="60047">MRAKPLDGLFEMQGGAHFLLLNMEHHFYLVLLLLGFNWCTFAQNTTMMPGFAEECVWRNSSRICLDPCSSYTVLDEPWRSTSYGPGTNCDSDKKGWYRFVGQGGERMPEACVPVHRCNTDAPMWLNGLHPEQNAGIVSRVACAHWNEQCCLWSTSVQVKACIGGYFVYKLEGTPACTLTYCTDPNYSGSPCSQCGVDEECQLVNGVWGCVCSQDFNSSDISSLEPQLECGANQIKVSFEKCVLNKLGFQDVVMYLNDDRCAGFEEQKNTTVISVVTPTQGGQCGTQLTNNDTHATYSNTLYLGNGTIIRDDDEVKINFQCSYPLDMEISLATAIHPIVSSINISVGGTGLFTVKMALYRASDYTSPYEGPTAVLSAEDHLYVGVMVTSGDTSRFVLRLDSCYATPTKNTTGSLKYFIIQNSCPNPKDSTISVEENGVASHAKFSLQVFRFVGNHNLVYLHCQCRLCDTHTEQCRPRCSGGESRRAAAAESGYVLHLGPIVQRGSEDVPGAASSHDSEDVAGAASSHASLGPWMTALVTVMLAFSLHEFA</sequence>
<keyword evidence="10" id="KW-0472">Membrane</keyword>
<evidence type="ECO:0000256" key="4">
    <source>
        <dbReference type="ARBA" id="ARBA00022525"/>
    </source>
</evidence>
<dbReference type="InterPro" id="IPR001507">
    <property type="entry name" value="ZP_dom"/>
</dbReference>